<accession>A0A3T0VDL0</accession>
<reference evidence="1" key="1">
    <citation type="submission" date="2018-11" db="EMBL/GenBank/DDBJ databases">
        <title>Complete sequence of plasmid pHNBS12.</title>
        <authorList>
            <person name="Liu J.H."/>
            <person name="Huang X.Y."/>
            <person name="Lv L.C."/>
        </authorList>
    </citation>
    <scope>NUCLEOTIDE SEQUENCE</scope>
    <source>
        <strain evidence="1">6BS12CTX</strain>
        <plasmid evidence="1">pHNBS12</plasmid>
    </source>
</reference>
<dbReference type="EMBL" id="MK167987">
    <property type="protein sequence ID" value="AZZ88173.1"/>
    <property type="molecule type" value="Genomic_DNA"/>
</dbReference>
<dbReference type="AlphaFoldDB" id="A0A3T0VDL0"/>
<proteinExistence type="predicted"/>
<name>A0A3T0VDL0_KLEPN</name>
<organism evidence="1">
    <name type="scientific">Klebsiella pneumoniae</name>
    <dbReference type="NCBI Taxonomy" id="573"/>
    <lineage>
        <taxon>Bacteria</taxon>
        <taxon>Pseudomonadati</taxon>
        <taxon>Pseudomonadota</taxon>
        <taxon>Gammaproteobacteria</taxon>
        <taxon>Enterobacterales</taxon>
        <taxon>Enterobacteriaceae</taxon>
        <taxon>Klebsiella/Raoultella group</taxon>
        <taxon>Klebsiella</taxon>
        <taxon>Klebsiella pneumoniae complex</taxon>
    </lineage>
</organism>
<geneLocation type="plasmid" evidence="1">
    <name>pHNBS12</name>
</geneLocation>
<sequence length="40" mass="4582">MAISEPVMSLETHKLMPGDIYSHPAMGEAYSLQRREVCFR</sequence>
<protein>
    <submittedName>
        <fullName evidence="1">Uncharacterized protein</fullName>
    </submittedName>
</protein>
<keyword evidence="1" id="KW-0614">Plasmid</keyword>
<evidence type="ECO:0000313" key="1">
    <source>
        <dbReference type="EMBL" id="AZZ88173.1"/>
    </source>
</evidence>